<dbReference type="RefSeq" id="WP_323738920.1">
    <property type="nucleotide sequence ID" value="NZ_CP112933.1"/>
</dbReference>
<sequence length="178" mass="18860">MQKTFSLYPSPLWLGEVYDDSLNQIDTFAAEAAIKFGQPVMLGALTDQTIVNSSPTRGVPAITSVKPSDGTNFIGIALRSDVIPVGSTLAANNTVDYTTLITRTDDTYAISSPLRVMRVGRICVNVNTVTAASNQVYYTNTGNIVVNTSAPASSVLIGTALWTVTAVGLCVIQVNKLI</sequence>
<name>A0ABZ0UV59_9RICK</name>
<organism evidence="1 2">
    <name type="scientific">Candidatus Trichorickettsia mobilis</name>
    <dbReference type="NCBI Taxonomy" id="1346319"/>
    <lineage>
        <taxon>Bacteria</taxon>
        <taxon>Pseudomonadati</taxon>
        <taxon>Pseudomonadota</taxon>
        <taxon>Alphaproteobacteria</taxon>
        <taxon>Rickettsiales</taxon>
        <taxon>Rickettsiaceae</taxon>
        <taxon>Rickettsieae</taxon>
        <taxon>Candidatus Trichorickettsia</taxon>
    </lineage>
</organism>
<gene>
    <name evidence="1" type="ORF">Trichorick_01441</name>
</gene>
<geneLocation type="plasmid" evidence="1 2">
    <name>unnamed1</name>
</geneLocation>
<dbReference type="Pfam" id="PF22758">
    <property type="entry name" value="Phage_cement"/>
    <property type="match status" value="1"/>
</dbReference>
<reference evidence="1 2" key="1">
    <citation type="submission" date="2022-10" db="EMBL/GenBank/DDBJ databases">
        <title>Host association and intracellularity evolved multiple times independently in the Rickettsiales.</title>
        <authorList>
            <person name="Castelli M."/>
            <person name="Nardi T."/>
            <person name="Gammuto L."/>
            <person name="Bellinzona G."/>
            <person name="Sabaneyeva E."/>
            <person name="Potekhin A."/>
            <person name="Serra V."/>
            <person name="Petroni G."/>
            <person name="Sassera D."/>
        </authorList>
    </citation>
    <scope>NUCLEOTIDE SEQUENCE [LARGE SCALE GENOMIC DNA]</scope>
    <source>
        <strain evidence="1 2">Kr 154-4</strain>
        <plasmid evidence="1 2">unnamed1</plasmid>
    </source>
</reference>
<keyword evidence="1" id="KW-0614">Plasmid</keyword>
<proteinExistence type="predicted"/>
<accession>A0ABZ0UV59</accession>
<dbReference type="EMBL" id="CP112933">
    <property type="protein sequence ID" value="WPY01528.1"/>
    <property type="molecule type" value="Genomic_DNA"/>
</dbReference>
<dbReference type="Proteomes" id="UP001326613">
    <property type="component" value="Plasmid unnamed1"/>
</dbReference>
<evidence type="ECO:0000313" key="2">
    <source>
        <dbReference type="Proteomes" id="UP001326613"/>
    </source>
</evidence>
<dbReference type="InterPro" id="IPR054438">
    <property type="entry name" value="Struct_cement_gp24/gp6"/>
</dbReference>
<evidence type="ECO:0000313" key="1">
    <source>
        <dbReference type="EMBL" id="WPY01528.1"/>
    </source>
</evidence>
<keyword evidence="2" id="KW-1185">Reference proteome</keyword>
<protein>
    <submittedName>
        <fullName evidence="1">Uncharacterized protein</fullName>
    </submittedName>
</protein>